<name>A0A8X6YUF6_9ARAC</name>
<proteinExistence type="predicted"/>
<dbReference type="EMBL" id="BMAV01023589">
    <property type="protein sequence ID" value="GFY79481.1"/>
    <property type="molecule type" value="Genomic_DNA"/>
</dbReference>
<gene>
    <name evidence="1" type="ORF">TNIN_402531</name>
</gene>
<reference evidence="1" key="1">
    <citation type="submission" date="2020-08" db="EMBL/GenBank/DDBJ databases">
        <title>Multicomponent nature underlies the extraordinary mechanical properties of spider dragline silk.</title>
        <authorList>
            <person name="Kono N."/>
            <person name="Nakamura H."/>
            <person name="Mori M."/>
            <person name="Yoshida Y."/>
            <person name="Ohtoshi R."/>
            <person name="Malay A.D."/>
            <person name="Moran D.A.P."/>
            <person name="Tomita M."/>
            <person name="Numata K."/>
            <person name="Arakawa K."/>
        </authorList>
    </citation>
    <scope>NUCLEOTIDE SEQUENCE</scope>
</reference>
<evidence type="ECO:0000313" key="2">
    <source>
        <dbReference type="Proteomes" id="UP000886998"/>
    </source>
</evidence>
<sequence length="97" mass="11182">MGHFIKRRKYQDGTRLQSIVQPAFFFRPRFSRLRFFRYRSPFSPGSVSTGLVSPVVARSTSVYSGPAARSRVYRSTCCQVQAVDPYIPISSFILWPR</sequence>
<organism evidence="1 2">
    <name type="scientific">Trichonephila inaurata madagascariensis</name>
    <dbReference type="NCBI Taxonomy" id="2747483"/>
    <lineage>
        <taxon>Eukaryota</taxon>
        <taxon>Metazoa</taxon>
        <taxon>Ecdysozoa</taxon>
        <taxon>Arthropoda</taxon>
        <taxon>Chelicerata</taxon>
        <taxon>Arachnida</taxon>
        <taxon>Araneae</taxon>
        <taxon>Araneomorphae</taxon>
        <taxon>Entelegynae</taxon>
        <taxon>Araneoidea</taxon>
        <taxon>Nephilidae</taxon>
        <taxon>Trichonephila</taxon>
        <taxon>Trichonephila inaurata</taxon>
    </lineage>
</organism>
<keyword evidence="2" id="KW-1185">Reference proteome</keyword>
<dbReference type="Proteomes" id="UP000886998">
    <property type="component" value="Unassembled WGS sequence"/>
</dbReference>
<evidence type="ECO:0000313" key="1">
    <source>
        <dbReference type="EMBL" id="GFY79481.1"/>
    </source>
</evidence>
<comment type="caution">
    <text evidence="1">The sequence shown here is derived from an EMBL/GenBank/DDBJ whole genome shotgun (WGS) entry which is preliminary data.</text>
</comment>
<protein>
    <submittedName>
        <fullName evidence="1">Uncharacterized protein</fullName>
    </submittedName>
</protein>
<dbReference type="AlphaFoldDB" id="A0A8X6YUF6"/>
<accession>A0A8X6YUF6</accession>